<keyword evidence="2" id="KW-0472">Membrane</keyword>
<dbReference type="EMBL" id="PQIB02000005">
    <property type="protein sequence ID" value="RLN19028.1"/>
    <property type="molecule type" value="Genomic_DNA"/>
</dbReference>
<feature type="region of interest" description="Disordered" evidence="1">
    <location>
        <begin position="1"/>
        <end position="25"/>
    </location>
</feature>
<feature type="transmembrane region" description="Helical" evidence="2">
    <location>
        <begin position="127"/>
        <end position="148"/>
    </location>
</feature>
<proteinExistence type="predicted"/>
<organism evidence="3 4">
    <name type="scientific">Panicum miliaceum</name>
    <name type="common">Proso millet</name>
    <name type="synonym">Broomcorn millet</name>
    <dbReference type="NCBI Taxonomy" id="4540"/>
    <lineage>
        <taxon>Eukaryota</taxon>
        <taxon>Viridiplantae</taxon>
        <taxon>Streptophyta</taxon>
        <taxon>Embryophyta</taxon>
        <taxon>Tracheophyta</taxon>
        <taxon>Spermatophyta</taxon>
        <taxon>Magnoliopsida</taxon>
        <taxon>Liliopsida</taxon>
        <taxon>Poales</taxon>
        <taxon>Poaceae</taxon>
        <taxon>PACMAD clade</taxon>
        <taxon>Panicoideae</taxon>
        <taxon>Panicodae</taxon>
        <taxon>Paniceae</taxon>
        <taxon>Panicinae</taxon>
        <taxon>Panicum</taxon>
        <taxon>Panicum sect. Panicum</taxon>
    </lineage>
</organism>
<dbReference type="PANTHER" id="PTHR35768">
    <property type="entry name" value="PROTEIN MULTIPOLAR SPINDLE 1"/>
    <property type="match status" value="1"/>
</dbReference>
<dbReference type="GO" id="GO:0007140">
    <property type="term" value="P:male meiotic nuclear division"/>
    <property type="evidence" value="ECO:0007669"/>
    <property type="project" value="TreeGrafter"/>
</dbReference>
<comment type="caution">
    <text evidence="3">The sequence shown here is derived from an EMBL/GenBank/DDBJ whole genome shotgun (WGS) entry which is preliminary data.</text>
</comment>
<protein>
    <submittedName>
        <fullName evidence="3">Uncharacterized protein</fullName>
    </submittedName>
</protein>
<feature type="compositionally biased region" description="Pro residues" evidence="1">
    <location>
        <begin position="13"/>
        <end position="24"/>
    </location>
</feature>
<evidence type="ECO:0000313" key="4">
    <source>
        <dbReference type="Proteomes" id="UP000275267"/>
    </source>
</evidence>
<accession>A0A3L6SDJ5</accession>
<sequence>MATSHDPCKCGGAPPPASRRPPCPTLNHYNRLPGKAAAVVTASSSSSASAGTSSPPLLHWKRKDRKHEILRLREVLKLVQDGARWEEMESPVASCRCHFFDGCGGLQAQPDGGGGEHWVDAVLRRRFLRLGVVSIGFVCYFMFLNFVWGSSVLLEFDASRCDSVVEGEATASGSTTSKE</sequence>
<dbReference type="GO" id="GO:0042138">
    <property type="term" value="P:meiotic DNA double-strand break formation"/>
    <property type="evidence" value="ECO:0007669"/>
    <property type="project" value="InterPro"/>
</dbReference>
<keyword evidence="4" id="KW-1185">Reference proteome</keyword>
<dbReference type="GO" id="GO:0007059">
    <property type="term" value="P:chromosome segregation"/>
    <property type="evidence" value="ECO:0007669"/>
    <property type="project" value="TreeGrafter"/>
</dbReference>
<dbReference type="Proteomes" id="UP000275267">
    <property type="component" value="Unassembled WGS sequence"/>
</dbReference>
<name>A0A3L6SDJ5_PANMI</name>
<dbReference type="InterPro" id="IPR037500">
    <property type="entry name" value="Msp1"/>
</dbReference>
<evidence type="ECO:0000313" key="3">
    <source>
        <dbReference type="EMBL" id="RLN19028.1"/>
    </source>
</evidence>
<keyword evidence="2" id="KW-0812">Transmembrane</keyword>
<dbReference type="GO" id="GO:0000212">
    <property type="term" value="P:meiotic spindle organization"/>
    <property type="evidence" value="ECO:0007669"/>
    <property type="project" value="InterPro"/>
</dbReference>
<dbReference type="STRING" id="4540.A0A3L6SDJ5"/>
<evidence type="ECO:0000256" key="2">
    <source>
        <dbReference type="SAM" id="Phobius"/>
    </source>
</evidence>
<dbReference type="PANTHER" id="PTHR35768:SF1">
    <property type="entry name" value="PROTEIN MULTIPOLAR SPINDLE 1"/>
    <property type="match status" value="1"/>
</dbReference>
<evidence type="ECO:0000256" key="1">
    <source>
        <dbReference type="SAM" id="MobiDB-lite"/>
    </source>
</evidence>
<keyword evidence="2" id="KW-1133">Transmembrane helix</keyword>
<reference evidence="4" key="1">
    <citation type="journal article" date="2019" name="Nat. Commun.">
        <title>The genome of broomcorn millet.</title>
        <authorList>
            <person name="Zou C."/>
            <person name="Miki D."/>
            <person name="Li D."/>
            <person name="Tang Q."/>
            <person name="Xiao L."/>
            <person name="Rajput S."/>
            <person name="Deng P."/>
            <person name="Jia W."/>
            <person name="Huang R."/>
            <person name="Zhang M."/>
            <person name="Sun Y."/>
            <person name="Hu J."/>
            <person name="Fu X."/>
            <person name="Schnable P.S."/>
            <person name="Li F."/>
            <person name="Zhang H."/>
            <person name="Feng B."/>
            <person name="Zhu X."/>
            <person name="Liu R."/>
            <person name="Schnable J.C."/>
            <person name="Zhu J.-K."/>
            <person name="Zhang H."/>
        </authorList>
    </citation>
    <scope>NUCLEOTIDE SEQUENCE [LARGE SCALE GENOMIC DNA]</scope>
</reference>
<dbReference type="AlphaFoldDB" id="A0A3L6SDJ5"/>
<gene>
    <name evidence="3" type="ORF">C2845_PM02G00710</name>
</gene>